<dbReference type="AlphaFoldDB" id="A0A412QT59"/>
<evidence type="ECO:0000313" key="4">
    <source>
        <dbReference type="Proteomes" id="UP000283833"/>
    </source>
</evidence>
<feature type="transmembrane region" description="Helical" evidence="1">
    <location>
        <begin position="233"/>
        <end position="254"/>
    </location>
</feature>
<dbReference type="EMBL" id="VULU01000006">
    <property type="protein sequence ID" value="MSS47676.1"/>
    <property type="molecule type" value="Genomic_DNA"/>
</dbReference>
<keyword evidence="1" id="KW-0472">Membrane</keyword>
<feature type="transmembrane region" description="Helical" evidence="1">
    <location>
        <begin position="150"/>
        <end position="171"/>
    </location>
</feature>
<dbReference type="RefSeq" id="WP_016270428.1">
    <property type="nucleotide sequence ID" value="NZ_JADPFR010000393.1"/>
</dbReference>
<accession>A0A412QT59</accession>
<reference evidence="2 5" key="2">
    <citation type="submission" date="2019-09" db="EMBL/GenBank/DDBJ databases">
        <title>In-depth cultivation of the pig gut microbiome towards novel bacterial diversity and tailored functional studies.</title>
        <authorList>
            <person name="Wylensek D."/>
            <person name="Hitch T.C.A."/>
            <person name="Clavel T."/>
        </authorList>
    </citation>
    <scope>NUCLEOTIDE SEQUENCE [LARGE SCALE GENOMIC DNA]</scope>
    <source>
        <strain evidence="2 5">WCA-389-WT-3C</strain>
    </source>
</reference>
<feature type="transmembrane region" description="Helical" evidence="1">
    <location>
        <begin position="60"/>
        <end position="77"/>
    </location>
</feature>
<feature type="transmembrane region" description="Helical" evidence="1">
    <location>
        <begin position="6"/>
        <end position="23"/>
    </location>
</feature>
<name>A0A412QT59_PHOVU</name>
<feature type="transmembrane region" description="Helical" evidence="1">
    <location>
        <begin position="97"/>
        <end position="119"/>
    </location>
</feature>
<evidence type="ECO:0000313" key="3">
    <source>
        <dbReference type="EMBL" id="RGT94152.1"/>
    </source>
</evidence>
<reference evidence="3 4" key="1">
    <citation type="submission" date="2018-08" db="EMBL/GenBank/DDBJ databases">
        <title>A genome reference for cultivated species of the human gut microbiota.</title>
        <authorList>
            <person name="Zou Y."/>
            <person name="Xue W."/>
            <person name="Luo G."/>
        </authorList>
    </citation>
    <scope>NUCLEOTIDE SEQUENCE [LARGE SCALE GENOMIC DNA]</scope>
    <source>
        <strain evidence="3 4">AF18-14</strain>
    </source>
</reference>
<dbReference type="Proteomes" id="UP000460950">
    <property type="component" value="Unassembled WGS sequence"/>
</dbReference>
<organism evidence="3 4">
    <name type="scientific">Phocaeicola vulgatus</name>
    <name type="common">Bacteroides vulgatus</name>
    <dbReference type="NCBI Taxonomy" id="821"/>
    <lineage>
        <taxon>Bacteria</taxon>
        <taxon>Pseudomonadati</taxon>
        <taxon>Bacteroidota</taxon>
        <taxon>Bacteroidia</taxon>
        <taxon>Bacteroidales</taxon>
        <taxon>Bacteroidaceae</taxon>
        <taxon>Phocaeicola</taxon>
    </lineage>
</organism>
<dbReference type="NCBIfam" id="TIGR04370">
    <property type="entry name" value="glyco_rpt_poly"/>
    <property type="match status" value="1"/>
</dbReference>
<feature type="transmembrane region" description="Helical" evidence="1">
    <location>
        <begin position="346"/>
        <end position="370"/>
    </location>
</feature>
<sequence length="444" mass="51645">MFLILLIVSLALLLVVSYFILFSKEIGTPALSFTLGLFVCSVLLSINIEKWDIEIHEETYWLVFGGCVSLTIGSWVYKQCKRERAQKKDYVFRPISVARFTMLLYLQLVFAFFRVYFLFKYYGMGSLAENLVAHTMAIKFEGDSMKLPYGVGYIIGQTYNMAFVFAFLLPFYIERRKKYKKQYILCLLNFIITLLISLLSSGRSGMLWMLIAFGTFYFIQVQRKEGSLKFKRIAQWGIIAYIFLMGFQLMGTMIGREYSEEDAIADTIIEYCGAQIQNLDDFVSWKEVKTELWGEITFNSYYQYIDKNTGLLNLKDRTDETLPFNERAGHSLGNVYTALQSYYIDFGYMGVFVLCFFIGIVIESLFLFVIRGHSLDTAYLTWQTFLFANILPSMFMSFFSEAFCNAVTQIGTHNFWVSYILMCLLFYGTFPWKKRVDLLQLNGK</sequence>
<feature type="transmembrane region" description="Helical" evidence="1">
    <location>
        <begin position="30"/>
        <end position="48"/>
    </location>
</feature>
<comment type="caution">
    <text evidence="3">The sequence shown here is derived from an EMBL/GenBank/DDBJ whole genome shotgun (WGS) entry which is preliminary data.</text>
</comment>
<feature type="transmembrane region" description="Helical" evidence="1">
    <location>
        <begin position="183"/>
        <end position="199"/>
    </location>
</feature>
<feature type="transmembrane region" description="Helical" evidence="1">
    <location>
        <begin position="377"/>
        <end position="395"/>
    </location>
</feature>
<feature type="transmembrane region" description="Helical" evidence="1">
    <location>
        <begin position="205"/>
        <end position="221"/>
    </location>
</feature>
<evidence type="ECO:0000256" key="1">
    <source>
        <dbReference type="SAM" id="Phobius"/>
    </source>
</evidence>
<gene>
    <name evidence="3" type="ORF">DWX04_10015</name>
    <name evidence="2" type="ORF">FYJ30_04920</name>
</gene>
<feature type="transmembrane region" description="Helical" evidence="1">
    <location>
        <begin position="415"/>
        <end position="432"/>
    </location>
</feature>
<keyword evidence="1" id="KW-0812">Transmembrane</keyword>
<protein>
    <submittedName>
        <fullName evidence="3">O-antigen polysaccharide polymerase Wzy</fullName>
    </submittedName>
    <submittedName>
        <fullName evidence="2">Oligosaccharide repeat unit polymerase</fullName>
    </submittedName>
</protein>
<dbReference type="EMBL" id="QRXI01000010">
    <property type="protein sequence ID" value="RGT94152.1"/>
    <property type="molecule type" value="Genomic_DNA"/>
</dbReference>
<evidence type="ECO:0000313" key="2">
    <source>
        <dbReference type="EMBL" id="MSS47676.1"/>
    </source>
</evidence>
<evidence type="ECO:0000313" key="5">
    <source>
        <dbReference type="Proteomes" id="UP000460950"/>
    </source>
</evidence>
<dbReference type="Proteomes" id="UP000283833">
    <property type="component" value="Unassembled WGS sequence"/>
</dbReference>
<keyword evidence="1" id="KW-1133">Transmembrane helix</keyword>
<proteinExistence type="predicted"/>